<dbReference type="PANTHER" id="PTHR10026">
    <property type="entry name" value="CYCLIN"/>
    <property type="match status" value="1"/>
</dbReference>
<gene>
    <name evidence="3" type="ORF">MAR_012471</name>
</gene>
<protein>
    <submittedName>
        <fullName evidence="3">CCNQ-like protein</fullName>
    </submittedName>
</protein>
<dbReference type="CDD" id="cd20535">
    <property type="entry name" value="CYCLIN_CCNM_CCNQ_rpt2"/>
    <property type="match status" value="1"/>
</dbReference>
<dbReference type="InterPro" id="IPR043198">
    <property type="entry name" value="Cyclin/Ssn8"/>
</dbReference>
<dbReference type="Proteomes" id="UP001164746">
    <property type="component" value="Chromosome 14"/>
</dbReference>
<evidence type="ECO:0000259" key="2">
    <source>
        <dbReference type="Pfam" id="PF00134"/>
    </source>
</evidence>
<dbReference type="InterPro" id="IPR048055">
    <property type="entry name" value="Cyclin-Q_first_cyclin_box"/>
</dbReference>
<keyword evidence="4" id="KW-1185">Reference proteome</keyword>
<feature type="domain" description="Cyclin N-terminal" evidence="2">
    <location>
        <begin position="12"/>
        <end position="77"/>
    </location>
</feature>
<sequence length="156" mass="18496">MGDNEGLVHFRVVRFIYEAGMKLRMKTIPLSTTCVLYHRFFRENKLDDFDPYLIAATCLYLAGKVEEEQHISLRDVVNDWFDPVTWSTFPLTRTCWGILRDTYHSPLALRYKPQHIAIAVLYFSILCHGLEVPHNRTADRPWWKYLQEKYGPTFPR</sequence>
<dbReference type="InterPro" id="IPR036915">
    <property type="entry name" value="Cyclin-like_sf"/>
</dbReference>
<dbReference type="CDD" id="cd20534">
    <property type="entry name" value="CYCLIN_CCNM_CCNQ_rpt1"/>
    <property type="match status" value="1"/>
</dbReference>
<dbReference type="InterPro" id="IPR048053">
    <property type="entry name" value="Cyclin-Q_second_cyclin_box"/>
</dbReference>
<keyword evidence="1" id="KW-0195">Cyclin</keyword>
<name>A0ABY7FX51_MYAAR</name>
<evidence type="ECO:0000313" key="3">
    <source>
        <dbReference type="EMBL" id="WAR26767.1"/>
    </source>
</evidence>
<organism evidence="3 4">
    <name type="scientific">Mya arenaria</name>
    <name type="common">Soft-shell clam</name>
    <dbReference type="NCBI Taxonomy" id="6604"/>
    <lineage>
        <taxon>Eukaryota</taxon>
        <taxon>Metazoa</taxon>
        <taxon>Spiralia</taxon>
        <taxon>Lophotrochozoa</taxon>
        <taxon>Mollusca</taxon>
        <taxon>Bivalvia</taxon>
        <taxon>Autobranchia</taxon>
        <taxon>Heteroconchia</taxon>
        <taxon>Euheterodonta</taxon>
        <taxon>Imparidentia</taxon>
        <taxon>Neoheterodontei</taxon>
        <taxon>Myida</taxon>
        <taxon>Myoidea</taxon>
        <taxon>Myidae</taxon>
        <taxon>Mya</taxon>
    </lineage>
</organism>
<dbReference type="Pfam" id="PF00134">
    <property type="entry name" value="Cyclin_N"/>
    <property type="match status" value="1"/>
</dbReference>
<reference evidence="3" key="1">
    <citation type="submission" date="2022-11" db="EMBL/GenBank/DDBJ databases">
        <title>Centuries of genome instability and evolution in soft-shell clam transmissible cancer (bioRxiv).</title>
        <authorList>
            <person name="Hart S.F.M."/>
            <person name="Yonemitsu M.A."/>
            <person name="Giersch R.M."/>
            <person name="Beal B.F."/>
            <person name="Arriagada G."/>
            <person name="Davis B.W."/>
            <person name="Ostrander E.A."/>
            <person name="Goff S.P."/>
            <person name="Metzger M.J."/>
        </authorList>
    </citation>
    <scope>NUCLEOTIDE SEQUENCE</scope>
    <source>
        <strain evidence="3">MELC-2E11</strain>
        <tissue evidence="3">Siphon/mantle</tissue>
    </source>
</reference>
<dbReference type="EMBL" id="CP111025">
    <property type="protein sequence ID" value="WAR26767.1"/>
    <property type="molecule type" value="Genomic_DNA"/>
</dbReference>
<dbReference type="Gene3D" id="1.10.472.10">
    <property type="entry name" value="Cyclin-like"/>
    <property type="match status" value="2"/>
</dbReference>
<dbReference type="SUPFAM" id="SSF47954">
    <property type="entry name" value="Cyclin-like"/>
    <property type="match status" value="2"/>
</dbReference>
<dbReference type="InterPro" id="IPR006671">
    <property type="entry name" value="Cyclin_N"/>
</dbReference>
<proteinExistence type="predicted"/>
<evidence type="ECO:0000256" key="1">
    <source>
        <dbReference type="ARBA" id="ARBA00023127"/>
    </source>
</evidence>
<accession>A0ABY7FX51</accession>
<evidence type="ECO:0000313" key="4">
    <source>
        <dbReference type="Proteomes" id="UP001164746"/>
    </source>
</evidence>